<accession>A0ABD3MT67</accession>
<comment type="caution">
    <text evidence="1">The sequence shown here is derived from an EMBL/GenBank/DDBJ whole genome shotgun (WGS) entry which is preliminary data.</text>
</comment>
<reference evidence="1 2" key="1">
    <citation type="submission" date="2024-10" db="EMBL/GenBank/DDBJ databases">
        <title>Updated reference genomes for cyclostephanoid diatoms.</title>
        <authorList>
            <person name="Roberts W.R."/>
            <person name="Alverson A.J."/>
        </authorList>
    </citation>
    <scope>NUCLEOTIDE SEQUENCE [LARGE SCALE GENOMIC DNA]</scope>
    <source>
        <strain evidence="1 2">AJA232-27</strain>
    </source>
</reference>
<evidence type="ECO:0000313" key="2">
    <source>
        <dbReference type="Proteomes" id="UP001530293"/>
    </source>
</evidence>
<sequence>MSTVNKGNPLQGYRIAFLRNITNVDNIRSVREAGADTVTFPHDGPSSGYDPDIFLNWWIRERDRAFEDQVQLVVVKLYSASAYYRLQRVEEDEWYSQGEPRTRVRFTTLKKLELAVSCEEPLKDDWGDIIESFDQSSSNEQIIVPETIGSSTLFETIKSESNE</sequence>
<proteinExistence type="predicted"/>
<name>A0ABD3MT67_9STRA</name>
<organism evidence="1 2">
    <name type="scientific">Discostella pseudostelligera</name>
    <dbReference type="NCBI Taxonomy" id="259834"/>
    <lineage>
        <taxon>Eukaryota</taxon>
        <taxon>Sar</taxon>
        <taxon>Stramenopiles</taxon>
        <taxon>Ochrophyta</taxon>
        <taxon>Bacillariophyta</taxon>
        <taxon>Coscinodiscophyceae</taxon>
        <taxon>Thalassiosirophycidae</taxon>
        <taxon>Stephanodiscales</taxon>
        <taxon>Stephanodiscaceae</taxon>
        <taxon>Discostella</taxon>
    </lineage>
</organism>
<dbReference type="EMBL" id="JALLBG020000096">
    <property type="protein sequence ID" value="KAL3765427.1"/>
    <property type="molecule type" value="Genomic_DNA"/>
</dbReference>
<keyword evidence="2" id="KW-1185">Reference proteome</keyword>
<dbReference type="Proteomes" id="UP001530293">
    <property type="component" value="Unassembled WGS sequence"/>
</dbReference>
<dbReference type="AlphaFoldDB" id="A0ABD3MT67"/>
<gene>
    <name evidence="1" type="ORF">ACHAWU_002345</name>
</gene>
<protein>
    <submittedName>
        <fullName evidence="1">Uncharacterized protein</fullName>
    </submittedName>
</protein>
<evidence type="ECO:0000313" key="1">
    <source>
        <dbReference type="EMBL" id="KAL3765427.1"/>
    </source>
</evidence>